<comment type="caution">
    <text evidence="4">The sequence shown here is derived from an EMBL/GenBank/DDBJ whole genome shotgun (WGS) entry which is preliminary data.</text>
</comment>
<dbReference type="GO" id="GO:0003723">
    <property type="term" value="F:RNA binding"/>
    <property type="evidence" value="ECO:0007669"/>
    <property type="project" value="UniProtKB-UniRule"/>
</dbReference>
<dbReference type="Gene3D" id="3.30.70.330">
    <property type="match status" value="1"/>
</dbReference>
<dbReference type="SUPFAM" id="SSF54928">
    <property type="entry name" value="RNA-binding domain, RBD"/>
    <property type="match status" value="1"/>
</dbReference>
<dbReference type="AlphaFoldDB" id="A0AAP0DF53"/>
<accession>A0AAP0DF53</accession>
<dbReference type="InterPro" id="IPR035979">
    <property type="entry name" value="RBD_domain_sf"/>
</dbReference>
<organism evidence="4 5">
    <name type="scientific">Deinandra increscens subsp. villosa</name>
    <dbReference type="NCBI Taxonomy" id="3103831"/>
    <lineage>
        <taxon>Eukaryota</taxon>
        <taxon>Viridiplantae</taxon>
        <taxon>Streptophyta</taxon>
        <taxon>Embryophyta</taxon>
        <taxon>Tracheophyta</taxon>
        <taxon>Spermatophyta</taxon>
        <taxon>Magnoliopsida</taxon>
        <taxon>eudicotyledons</taxon>
        <taxon>Gunneridae</taxon>
        <taxon>Pentapetalae</taxon>
        <taxon>asterids</taxon>
        <taxon>campanulids</taxon>
        <taxon>Asterales</taxon>
        <taxon>Asteraceae</taxon>
        <taxon>Asteroideae</taxon>
        <taxon>Heliantheae alliance</taxon>
        <taxon>Madieae</taxon>
        <taxon>Madiinae</taxon>
        <taxon>Deinandra</taxon>
    </lineage>
</organism>
<sequence>MLHHHRVSVVQGRISDGDEDLRPWEVAGARRQRNGGKQVYQPVGNQGRKVDDRWDNPEAWSTTIFVTNFPPTISVQGIKDTCLKVGRVIDVFMPNRLSLKGKRYAFLRFKKEVDAKEIISRVHSLWIGNYRLFADETRFKRDERKPPKHQQNTSAVGNTDVGNKEALSHGNMNANVGSYAQVTKGMGGVENRENMEKFEGEIFDDSLVMEEDFANSLLIKVRDFNVISKVYLHAHNEGFTDVNFRYVGGLWLRVDCPSKEVRDKFGECEAMNNIFQDIRRIDEEFCVTEKVIWVEVRGLPLVAWPNAVFRQIAWRWGKTLCVNNDREEPLAFGKVCILTSHVDKIRDSILYKVKGKVYKVDVTEVYAWTPSFEMINEDLSESDNEDLNDFEDQVSNDGCSLGSKTYDHLDKEEPKNVDSDPFKIMDTIRDLEREENVESFQDHV</sequence>
<dbReference type="Pfam" id="PF00076">
    <property type="entry name" value="RRM_1"/>
    <property type="match status" value="1"/>
</dbReference>
<dbReference type="InterPro" id="IPR000504">
    <property type="entry name" value="RRM_dom"/>
</dbReference>
<dbReference type="SMART" id="SM00360">
    <property type="entry name" value="RRM"/>
    <property type="match status" value="1"/>
</dbReference>
<dbReference type="InterPro" id="IPR012677">
    <property type="entry name" value="Nucleotide-bd_a/b_plait_sf"/>
</dbReference>
<evidence type="ECO:0000313" key="4">
    <source>
        <dbReference type="EMBL" id="KAK9073774.1"/>
    </source>
</evidence>
<proteinExistence type="predicted"/>
<dbReference type="Proteomes" id="UP001408789">
    <property type="component" value="Unassembled WGS sequence"/>
</dbReference>
<evidence type="ECO:0000256" key="2">
    <source>
        <dbReference type="SAM" id="MobiDB-lite"/>
    </source>
</evidence>
<protein>
    <recommendedName>
        <fullName evidence="3">RRM domain-containing protein</fullName>
    </recommendedName>
</protein>
<reference evidence="4 5" key="1">
    <citation type="submission" date="2024-04" db="EMBL/GenBank/DDBJ databases">
        <title>The reference genome of an endangered Asteraceae, Deinandra increscens subsp. villosa, native to the Central Coast of California.</title>
        <authorList>
            <person name="Guilliams M."/>
            <person name="Hasenstab-Lehman K."/>
            <person name="Meyer R."/>
            <person name="Mcevoy S."/>
        </authorList>
    </citation>
    <scope>NUCLEOTIDE SEQUENCE [LARGE SCALE GENOMIC DNA]</scope>
    <source>
        <tissue evidence="4">Leaf</tissue>
    </source>
</reference>
<keyword evidence="1" id="KW-0694">RNA-binding</keyword>
<feature type="domain" description="RRM" evidence="3">
    <location>
        <begin position="62"/>
        <end position="139"/>
    </location>
</feature>
<gene>
    <name evidence="4" type="ORF">SSX86_006368</name>
</gene>
<feature type="region of interest" description="Disordered" evidence="2">
    <location>
        <begin position="32"/>
        <end position="51"/>
    </location>
</feature>
<dbReference type="EMBL" id="JBCNJP010000008">
    <property type="protein sequence ID" value="KAK9073774.1"/>
    <property type="molecule type" value="Genomic_DNA"/>
</dbReference>
<evidence type="ECO:0000256" key="1">
    <source>
        <dbReference type="PROSITE-ProRule" id="PRU00176"/>
    </source>
</evidence>
<dbReference type="CDD" id="cd00590">
    <property type="entry name" value="RRM_SF"/>
    <property type="match status" value="1"/>
</dbReference>
<evidence type="ECO:0000313" key="5">
    <source>
        <dbReference type="Proteomes" id="UP001408789"/>
    </source>
</evidence>
<name>A0AAP0DF53_9ASTR</name>
<keyword evidence="5" id="KW-1185">Reference proteome</keyword>
<evidence type="ECO:0000259" key="3">
    <source>
        <dbReference type="PROSITE" id="PS50102"/>
    </source>
</evidence>
<dbReference type="PROSITE" id="PS50102">
    <property type="entry name" value="RRM"/>
    <property type="match status" value="1"/>
</dbReference>